<feature type="transmembrane region" description="Helical" evidence="7">
    <location>
        <begin position="451"/>
        <end position="471"/>
    </location>
</feature>
<accession>A0A0A1TYU4</accession>
<dbReference type="InterPro" id="IPR001849">
    <property type="entry name" value="PH_domain"/>
</dbReference>
<keyword evidence="3" id="KW-0813">Transport</keyword>
<evidence type="ECO:0000313" key="9">
    <source>
        <dbReference type="EMBL" id="ELP83701.1"/>
    </source>
</evidence>
<dbReference type="OMA" id="MAIANCF"/>
<evidence type="ECO:0000256" key="4">
    <source>
        <dbReference type="ARBA" id="ARBA00022692"/>
    </source>
</evidence>
<dbReference type="GO" id="GO:0005262">
    <property type="term" value="F:calcium channel activity"/>
    <property type="evidence" value="ECO:0007669"/>
    <property type="project" value="TreeGrafter"/>
</dbReference>
<dbReference type="GeneID" id="14882736"/>
<feature type="transmembrane region" description="Helical" evidence="7">
    <location>
        <begin position="521"/>
        <end position="542"/>
    </location>
</feature>
<evidence type="ECO:0000256" key="2">
    <source>
        <dbReference type="ARBA" id="ARBA00005364"/>
    </source>
</evidence>
<name>A0A0A1TYU4_ENTIV</name>
<keyword evidence="4 7" id="KW-0812">Transmembrane</keyword>
<keyword evidence="10" id="KW-1185">Reference proteome</keyword>
<sequence>MTIRDFVLSSAKPFESYGFFLIYIFGLLYTGYAFYIVVEYYLIPSCNNCSKVVTRIIKNSFLANLIMIAAQSMPEFFIGLVGYALIGDVVFSASIIFGCTLVNTMLLTGLASFISLDNVVVAKTAFVRDATFFLVSVIIIYFFSSPFTIKQLESTSDAPTTTYLLILLWISLFIYVMYIITFTMMSFFSKKRVYDHHFRFFDKLIGKKESHESESVTENKSTLAESEKVEIPITLHDDTVVQLHSGLLFVKSPYYTNVTFSPLQWKQHWCDLFRDEMLIHKDANPLSPTFQTIPVSSITKVICDTMDPTFFILAMWNGSHTVRYTMRSNQRESWVSYFEVLLQENNTLVKSKHSKTFFEIMQRKCTCKATMSDSQTFLNMPRGKAQRVIYVIFWPLLMLLAYTIPDVKIKSLGRMTPLTILISLIYIAIFAFIGVFCGYRLSEVLRCPNDVLGFTFVALCLSIRHIISGWVSGRMMCANLAILNSFSVSLFFTNVAIVIPWMIYYYTVLARKLDVGEQKHFTLYSLECITIGEIVVTVSHLIGTVGFKNLTISHAFGIFLVLGYILVFCATLLTWIGTVV</sequence>
<comment type="similarity">
    <text evidence="2">Belongs to the Ca(2+):cation antiporter (CaCA) (TC 2.A.19) family. SLC24A subfamily.</text>
</comment>
<dbReference type="InterPro" id="IPR004481">
    <property type="entry name" value="K/Na/Ca-exchanger"/>
</dbReference>
<feature type="transmembrane region" description="Helical" evidence="7">
    <location>
        <begin position="163"/>
        <end position="188"/>
    </location>
</feature>
<comment type="subcellular location">
    <subcellularLocation>
        <location evidence="1">Membrane</location>
        <topology evidence="1">Multi-pass membrane protein</topology>
    </subcellularLocation>
</comment>
<organism evidence="9 10">
    <name type="scientific">Entamoeba invadens IP1</name>
    <dbReference type="NCBI Taxonomy" id="370355"/>
    <lineage>
        <taxon>Eukaryota</taxon>
        <taxon>Amoebozoa</taxon>
        <taxon>Evosea</taxon>
        <taxon>Archamoebae</taxon>
        <taxon>Mastigamoebida</taxon>
        <taxon>Entamoebidae</taxon>
        <taxon>Entamoeba</taxon>
    </lineage>
</organism>
<evidence type="ECO:0000313" key="10">
    <source>
        <dbReference type="Proteomes" id="UP000014680"/>
    </source>
</evidence>
<dbReference type="SUPFAM" id="SSF50729">
    <property type="entry name" value="PH domain-like"/>
    <property type="match status" value="1"/>
</dbReference>
<dbReference type="GO" id="GO:0006874">
    <property type="term" value="P:intracellular calcium ion homeostasis"/>
    <property type="evidence" value="ECO:0007669"/>
    <property type="project" value="TreeGrafter"/>
</dbReference>
<dbReference type="PANTHER" id="PTHR10846:SF73">
    <property type="entry name" value="SODIUM_CALCIUM EXCHANGER MEMBRANE REGION DOMAIN-CONTAINING PROTEIN"/>
    <property type="match status" value="1"/>
</dbReference>
<feature type="transmembrane region" description="Helical" evidence="7">
    <location>
        <begin position="554"/>
        <end position="576"/>
    </location>
</feature>
<feature type="transmembrane region" description="Helical" evidence="7">
    <location>
        <begin position="388"/>
        <end position="405"/>
    </location>
</feature>
<feature type="transmembrane region" description="Helical" evidence="7">
    <location>
        <begin position="20"/>
        <end position="42"/>
    </location>
</feature>
<proteinExistence type="inferred from homology"/>
<evidence type="ECO:0000256" key="5">
    <source>
        <dbReference type="ARBA" id="ARBA00022989"/>
    </source>
</evidence>
<feature type="transmembrane region" description="Helical" evidence="7">
    <location>
        <begin position="91"/>
        <end position="114"/>
    </location>
</feature>
<dbReference type="AlphaFoldDB" id="A0A0A1TYU4"/>
<evidence type="ECO:0000259" key="8">
    <source>
        <dbReference type="SMART" id="SM00233"/>
    </source>
</evidence>
<feature type="transmembrane region" description="Helical" evidence="7">
    <location>
        <begin position="62"/>
        <end position="85"/>
    </location>
</feature>
<dbReference type="SMART" id="SM00233">
    <property type="entry name" value="PH"/>
    <property type="match status" value="1"/>
</dbReference>
<feature type="domain" description="PH" evidence="8">
    <location>
        <begin position="242"/>
        <end position="345"/>
    </location>
</feature>
<keyword evidence="6 7" id="KW-0472">Membrane</keyword>
<evidence type="ECO:0000256" key="3">
    <source>
        <dbReference type="ARBA" id="ARBA00022449"/>
    </source>
</evidence>
<dbReference type="PANTHER" id="PTHR10846">
    <property type="entry name" value="SODIUM/POTASSIUM/CALCIUM EXCHANGER"/>
    <property type="match status" value="1"/>
</dbReference>
<keyword evidence="3" id="KW-0050">Antiport</keyword>
<evidence type="ECO:0000256" key="1">
    <source>
        <dbReference type="ARBA" id="ARBA00004141"/>
    </source>
</evidence>
<feature type="transmembrane region" description="Helical" evidence="7">
    <location>
        <begin position="417"/>
        <end position="439"/>
    </location>
</feature>
<protein>
    <recommendedName>
        <fullName evidence="8">PH domain-containing protein</fullName>
    </recommendedName>
</protein>
<dbReference type="GO" id="GO:0008273">
    <property type="term" value="F:calcium, potassium:sodium antiporter activity"/>
    <property type="evidence" value="ECO:0007669"/>
    <property type="project" value="TreeGrafter"/>
</dbReference>
<evidence type="ECO:0000256" key="6">
    <source>
        <dbReference type="ARBA" id="ARBA00023136"/>
    </source>
</evidence>
<dbReference type="GO" id="GO:0005886">
    <property type="term" value="C:plasma membrane"/>
    <property type="evidence" value="ECO:0007669"/>
    <property type="project" value="TreeGrafter"/>
</dbReference>
<evidence type="ECO:0000256" key="7">
    <source>
        <dbReference type="SAM" id="Phobius"/>
    </source>
</evidence>
<dbReference type="VEuPathDB" id="AmoebaDB:EIN_468450"/>
<dbReference type="OrthoDB" id="2127281at2759"/>
<feature type="transmembrane region" description="Helical" evidence="7">
    <location>
        <begin position="126"/>
        <end position="143"/>
    </location>
</feature>
<keyword evidence="5 7" id="KW-1133">Transmembrane helix</keyword>
<dbReference type="RefSeq" id="XP_004183047.1">
    <property type="nucleotide sequence ID" value="XM_004182999.1"/>
</dbReference>
<dbReference type="KEGG" id="eiv:EIN_468450"/>
<dbReference type="Proteomes" id="UP000014680">
    <property type="component" value="Unassembled WGS sequence"/>
</dbReference>
<feature type="transmembrane region" description="Helical" evidence="7">
    <location>
        <begin position="491"/>
        <end position="509"/>
    </location>
</feature>
<reference evidence="9 10" key="1">
    <citation type="submission" date="2012-10" db="EMBL/GenBank/DDBJ databases">
        <authorList>
            <person name="Zafar N."/>
            <person name="Inman J."/>
            <person name="Hall N."/>
            <person name="Lorenzi H."/>
            <person name="Caler E."/>
        </authorList>
    </citation>
    <scope>NUCLEOTIDE SEQUENCE [LARGE SCALE GENOMIC DNA]</scope>
    <source>
        <strain evidence="9 10">IP1</strain>
    </source>
</reference>
<gene>
    <name evidence="9" type="ORF">EIN_468450</name>
</gene>
<dbReference type="EMBL" id="KB207240">
    <property type="protein sequence ID" value="ELP83701.1"/>
    <property type="molecule type" value="Genomic_DNA"/>
</dbReference>